<accession>A0A0M3JFU8</accession>
<evidence type="ECO:0000313" key="1">
    <source>
        <dbReference type="WBParaSite" id="ASIM_0000627901-mRNA-1"/>
    </source>
</evidence>
<proteinExistence type="predicted"/>
<sequence length="80" mass="8844">LCRIAETLNPSYDTYTEWGTIGNIPCASSFNEVPLYDEEDLEGLDVADQLLKLANSHNSEIQNSETAVLELIDLPKTPFG</sequence>
<name>A0A0M3JFU8_ANISI</name>
<organism evidence="2">
    <name type="scientific">Anisakis simplex</name>
    <name type="common">Herring worm</name>
    <dbReference type="NCBI Taxonomy" id="6269"/>
    <lineage>
        <taxon>Eukaryota</taxon>
        <taxon>Metazoa</taxon>
        <taxon>Ecdysozoa</taxon>
        <taxon>Nematoda</taxon>
        <taxon>Chromadorea</taxon>
        <taxon>Rhabditida</taxon>
        <taxon>Spirurina</taxon>
        <taxon>Ascaridomorpha</taxon>
        <taxon>Ascaridoidea</taxon>
        <taxon>Anisakidae</taxon>
        <taxon>Anisakis</taxon>
        <taxon>Anisakis simplex complex</taxon>
    </lineage>
</organism>
<dbReference type="WBParaSite" id="ASIM_0000627901-mRNA-1">
    <property type="protein sequence ID" value="ASIM_0000627901-mRNA-1"/>
    <property type="gene ID" value="ASIM_0000627901"/>
</dbReference>
<dbReference type="AlphaFoldDB" id="A0A0M3JFU8"/>
<dbReference type="WBParaSite" id="ASIM_0000650201-mRNA-1">
    <property type="protein sequence ID" value="ASIM_0000650201-mRNA-1"/>
    <property type="gene ID" value="ASIM_0000650201"/>
</dbReference>
<protein>
    <submittedName>
        <fullName evidence="1 2">Transcriptional regulator</fullName>
    </submittedName>
</protein>
<reference evidence="1 2" key="1">
    <citation type="submission" date="2017-02" db="UniProtKB">
        <authorList>
            <consortium name="WormBaseParasite"/>
        </authorList>
    </citation>
    <scope>IDENTIFICATION</scope>
</reference>
<evidence type="ECO:0000313" key="2">
    <source>
        <dbReference type="WBParaSite" id="ASIM_0000650201-mRNA-1"/>
    </source>
</evidence>